<evidence type="ECO:0000256" key="10">
    <source>
        <dbReference type="SAM" id="Phobius"/>
    </source>
</evidence>
<dbReference type="InterPro" id="IPR028082">
    <property type="entry name" value="Peripla_BP_I"/>
</dbReference>
<name>A0ABR4NCP5_9FUNG</name>
<evidence type="ECO:0000256" key="8">
    <source>
        <dbReference type="ARBA" id="ARBA00023224"/>
    </source>
</evidence>
<evidence type="ECO:0000259" key="12">
    <source>
        <dbReference type="PROSITE" id="PS50259"/>
    </source>
</evidence>
<protein>
    <recommendedName>
        <fullName evidence="12">G-protein coupled receptors family 3 profile domain-containing protein</fullName>
    </recommendedName>
</protein>
<feature type="transmembrane region" description="Helical" evidence="10">
    <location>
        <begin position="609"/>
        <end position="632"/>
    </location>
</feature>
<keyword evidence="14" id="KW-1185">Reference proteome</keyword>
<feature type="domain" description="G-protein coupled receptors family 3 profile" evidence="12">
    <location>
        <begin position="497"/>
        <end position="744"/>
    </location>
</feature>
<comment type="caution">
    <text evidence="13">The sequence shown here is derived from an EMBL/GenBank/DDBJ whole genome shotgun (WGS) entry which is preliminary data.</text>
</comment>
<keyword evidence="8" id="KW-0807">Transducer</keyword>
<sequence>MLGVFSRLAPLLLLATSDFAAAARQNNKTANTISIGVLDIGMPTLSDQFAFGVRMATAQVNKNTSMLPDTTLTTQRVFVPQANVNPALLYDTVVTLCDSGQVIALASLTDGDTVKATSLVCPNLPHYSPIGGSAELSNKQLYPLFYRTTETIAQDLQVFVAHFKYFGWTRGAVITQSHWKFAAALSFEVFGSQGINLLASLNIADYDPTISQYYCPQIKSDFEFLRSTRLRIFVMFADQSNLIDYMMAANLTGLVGRNYVWHSFNSAGFDPTAQDRLPIPLDPSLLAAINVPWIVPEDSIDGTYYAYWNTLMVSYLNWVIANEAYLYPGMNLNQTDPTMPDYPLNYFYDDPGANYVPDWLLRGGYDAATSLAYTLEKLVTDLGTTGAALANSSLIPQVTLARVLEPYPRLPTAGGANKFVSNGDPYFARYGLYQLHGQSIAQLVYLAATYTLTSANGSGVFYVMPESYIWAGGRNLTDPPIDFPLTPEEVVDAQGRFAVAMYIIHAFLAAVALAAALFLVVCWEWPSLRVMQPHLLASACVGVAVSQAHIVSLVGKSRQFGCAVKPWLLPLGLIVTLSSLIVRCLRLLRVFSFIIGLKFLPLDKLKENHFVIAQTVNILIGTIPLIVISAAAPMRIQAVYFDDLDINRWECVGSTLTGTLYTVETVWIGFQFLLLFVFVFLIRSIPPALNDTRQVGGTAAILVMLCGICLLQVSNQQSITTRTMIESVIVAFGGAVVLFMFIVPLIVNVGMGTDMATRFAKRAAQINARVAKHRGSGSRTNNTGRTSKRDSTHRSGGGSGTDSGRHAGAIDTTSSSESETVARSINVETEVMSEQVLMELKSMKSLSDKNVFVLDSSQKLTQWRRASILLLGDPVFRLRIHISAKYEASLGCSRQAPEYIGLGALTHISIGEGMGPASNQMCVLVFTRRRVTVMFKDQNKAQAWVTAISQTTMKICGDNRKLSPSEGVRKMSISWKN</sequence>
<organism evidence="13 14">
    <name type="scientific">Polyrhizophydium stewartii</name>
    <dbReference type="NCBI Taxonomy" id="2732419"/>
    <lineage>
        <taxon>Eukaryota</taxon>
        <taxon>Fungi</taxon>
        <taxon>Fungi incertae sedis</taxon>
        <taxon>Chytridiomycota</taxon>
        <taxon>Chytridiomycota incertae sedis</taxon>
        <taxon>Chytridiomycetes</taxon>
        <taxon>Rhizophydiales</taxon>
        <taxon>Rhizophydiales incertae sedis</taxon>
        <taxon>Polyrhizophydium</taxon>
    </lineage>
</organism>
<dbReference type="InterPro" id="IPR002455">
    <property type="entry name" value="GPCR3_GABA-B"/>
</dbReference>
<feature type="transmembrane region" description="Helical" evidence="10">
    <location>
        <begin position="728"/>
        <end position="751"/>
    </location>
</feature>
<keyword evidence="2 10" id="KW-0812">Transmembrane</keyword>
<evidence type="ECO:0000256" key="3">
    <source>
        <dbReference type="ARBA" id="ARBA00022989"/>
    </source>
</evidence>
<evidence type="ECO:0000313" key="13">
    <source>
        <dbReference type="EMBL" id="KAL2917280.1"/>
    </source>
</evidence>
<evidence type="ECO:0000256" key="1">
    <source>
        <dbReference type="ARBA" id="ARBA00004141"/>
    </source>
</evidence>
<keyword evidence="6" id="KW-0675">Receptor</keyword>
<feature type="compositionally biased region" description="Polar residues" evidence="9">
    <location>
        <begin position="811"/>
        <end position="822"/>
    </location>
</feature>
<dbReference type="PROSITE" id="PS50259">
    <property type="entry name" value="G_PROTEIN_RECEP_F3_4"/>
    <property type="match status" value="1"/>
</dbReference>
<feature type="transmembrane region" description="Helical" evidence="10">
    <location>
        <begin position="567"/>
        <end position="588"/>
    </location>
</feature>
<dbReference type="SUPFAM" id="SSF53822">
    <property type="entry name" value="Periplasmic binding protein-like I"/>
    <property type="match status" value="1"/>
</dbReference>
<feature type="transmembrane region" description="Helical" evidence="10">
    <location>
        <begin position="695"/>
        <end position="713"/>
    </location>
</feature>
<evidence type="ECO:0000256" key="9">
    <source>
        <dbReference type="SAM" id="MobiDB-lite"/>
    </source>
</evidence>
<keyword evidence="7" id="KW-0325">Glycoprotein</keyword>
<proteinExistence type="predicted"/>
<dbReference type="Pfam" id="PF00003">
    <property type="entry name" value="7tm_3"/>
    <property type="match status" value="1"/>
</dbReference>
<feature type="signal peptide" evidence="11">
    <location>
        <begin position="1"/>
        <end position="22"/>
    </location>
</feature>
<keyword evidence="11" id="KW-0732">Signal</keyword>
<feature type="transmembrane region" description="Helical" evidence="10">
    <location>
        <begin position="499"/>
        <end position="523"/>
    </location>
</feature>
<reference evidence="13 14" key="1">
    <citation type="submission" date="2023-09" db="EMBL/GenBank/DDBJ databases">
        <title>Pangenome analysis of Batrachochytrium dendrobatidis and related Chytrids.</title>
        <authorList>
            <person name="Yacoub M.N."/>
            <person name="Stajich J.E."/>
            <person name="James T.Y."/>
        </authorList>
    </citation>
    <scope>NUCLEOTIDE SEQUENCE [LARGE SCALE GENOMIC DNA]</scope>
    <source>
        <strain evidence="13 14">JEL0888</strain>
    </source>
</reference>
<evidence type="ECO:0000256" key="5">
    <source>
        <dbReference type="ARBA" id="ARBA00023136"/>
    </source>
</evidence>
<dbReference type="InterPro" id="IPR001828">
    <property type="entry name" value="ANF_lig-bd_rcpt"/>
</dbReference>
<feature type="transmembrane region" description="Helical" evidence="10">
    <location>
        <begin position="665"/>
        <end position="683"/>
    </location>
</feature>
<evidence type="ECO:0000256" key="4">
    <source>
        <dbReference type="ARBA" id="ARBA00023040"/>
    </source>
</evidence>
<dbReference type="InterPro" id="IPR017978">
    <property type="entry name" value="GPCR_3_C"/>
</dbReference>
<dbReference type="EMBL" id="JADGIZ020000012">
    <property type="protein sequence ID" value="KAL2917280.1"/>
    <property type="molecule type" value="Genomic_DNA"/>
</dbReference>
<evidence type="ECO:0000313" key="14">
    <source>
        <dbReference type="Proteomes" id="UP001527925"/>
    </source>
</evidence>
<feature type="transmembrane region" description="Helical" evidence="10">
    <location>
        <begin position="535"/>
        <end position="555"/>
    </location>
</feature>
<dbReference type="PANTHER" id="PTHR10519:SF20">
    <property type="entry name" value="G-PROTEIN COUPLED RECEPTOR 156-RELATED"/>
    <property type="match status" value="1"/>
</dbReference>
<gene>
    <name evidence="13" type="ORF">HK105_203345</name>
</gene>
<dbReference type="Gene3D" id="3.40.50.2300">
    <property type="match status" value="2"/>
</dbReference>
<dbReference type="PANTHER" id="PTHR10519">
    <property type="entry name" value="GABA-B RECEPTOR"/>
    <property type="match status" value="1"/>
</dbReference>
<feature type="region of interest" description="Disordered" evidence="9">
    <location>
        <begin position="770"/>
        <end position="822"/>
    </location>
</feature>
<keyword evidence="5 10" id="KW-0472">Membrane</keyword>
<evidence type="ECO:0000256" key="7">
    <source>
        <dbReference type="ARBA" id="ARBA00023180"/>
    </source>
</evidence>
<evidence type="ECO:0000256" key="6">
    <source>
        <dbReference type="ARBA" id="ARBA00023170"/>
    </source>
</evidence>
<comment type="subcellular location">
    <subcellularLocation>
        <location evidence="1">Membrane</location>
        <topology evidence="1">Multi-pass membrane protein</topology>
    </subcellularLocation>
</comment>
<evidence type="ECO:0000256" key="2">
    <source>
        <dbReference type="ARBA" id="ARBA00022692"/>
    </source>
</evidence>
<accession>A0ABR4NCP5</accession>
<feature type="chain" id="PRO_5046774870" description="G-protein coupled receptors family 3 profile domain-containing protein" evidence="11">
    <location>
        <begin position="23"/>
        <end position="977"/>
    </location>
</feature>
<evidence type="ECO:0000256" key="11">
    <source>
        <dbReference type="SAM" id="SignalP"/>
    </source>
</evidence>
<dbReference type="Proteomes" id="UP001527925">
    <property type="component" value="Unassembled WGS sequence"/>
</dbReference>
<keyword evidence="3 10" id="KW-1133">Transmembrane helix</keyword>
<dbReference type="Pfam" id="PF01094">
    <property type="entry name" value="ANF_receptor"/>
    <property type="match status" value="1"/>
</dbReference>
<keyword evidence="4" id="KW-0297">G-protein coupled receptor</keyword>